<dbReference type="GO" id="GO:0043953">
    <property type="term" value="P:protein transport by the Tat complex"/>
    <property type="evidence" value="ECO:0007669"/>
    <property type="project" value="UniProtKB-UniRule"/>
</dbReference>
<evidence type="ECO:0000256" key="2">
    <source>
        <dbReference type="ARBA" id="ARBA00022448"/>
    </source>
</evidence>
<evidence type="ECO:0000256" key="5">
    <source>
        <dbReference type="ARBA" id="ARBA00022927"/>
    </source>
</evidence>
<evidence type="ECO:0000256" key="3">
    <source>
        <dbReference type="ARBA" id="ARBA00022475"/>
    </source>
</evidence>
<evidence type="ECO:0000313" key="10">
    <source>
        <dbReference type="EMBL" id="RCL39211.1"/>
    </source>
</evidence>
<keyword evidence="7 9" id="KW-0811">Translocation</keyword>
<evidence type="ECO:0000313" key="11">
    <source>
        <dbReference type="Proteomes" id="UP000252147"/>
    </source>
</evidence>
<keyword evidence="5 9" id="KW-0653">Protein transport</keyword>
<dbReference type="Proteomes" id="UP000252147">
    <property type="component" value="Unassembled WGS sequence"/>
</dbReference>
<organism evidence="10 11">
    <name type="scientific">SAR86 cluster bacterium</name>
    <dbReference type="NCBI Taxonomy" id="2030880"/>
    <lineage>
        <taxon>Bacteria</taxon>
        <taxon>Pseudomonadati</taxon>
        <taxon>Pseudomonadota</taxon>
        <taxon>Gammaproteobacteria</taxon>
        <taxon>SAR86 cluster</taxon>
    </lineage>
</organism>
<comment type="function">
    <text evidence="9">Part of the twin-arginine translocation (Tat) system that transports large folded proteins containing a characteristic twin-arginine motif in their signal peptide across membranes. TatA could form the protein-conducting channel of the Tat system.</text>
</comment>
<dbReference type="NCBIfam" id="TIGR01411">
    <property type="entry name" value="tatAE"/>
    <property type="match status" value="1"/>
</dbReference>
<sequence>MMSIGFWQIVIVLLIILLVFGGKRIANLGSDLGKALKGFKKEVKEDDTDRNS</sequence>
<keyword evidence="3 9" id="KW-1003">Cell membrane</keyword>
<dbReference type="AlphaFoldDB" id="A0A368BPN6"/>
<proteinExistence type="inferred from homology"/>
<dbReference type="Pfam" id="PF02416">
    <property type="entry name" value="TatA_B_E"/>
    <property type="match status" value="1"/>
</dbReference>
<protein>
    <recommendedName>
        <fullName evidence="9">Sec-independent protein translocase protein TatA</fullName>
    </recommendedName>
</protein>
<dbReference type="GO" id="GO:0033281">
    <property type="term" value="C:TAT protein transport complex"/>
    <property type="evidence" value="ECO:0007669"/>
    <property type="project" value="UniProtKB-UniRule"/>
</dbReference>
<dbReference type="Gene3D" id="1.20.5.3310">
    <property type="match status" value="1"/>
</dbReference>
<feature type="transmembrane region" description="Helical" evidence="9">
    <location>
        <begin position="6"/>
        <end position="26"/>
    </location>
</feature>
<comment type="caution">
    <text evidence="10">The sequence shown here is derived from an EMBL/GenBank/DDBJ whole genome shotgun (WGS) entry which is preliminary data.</text>
</comment>
<accession>A0A368BPN6</accession>
<dbReference type="PANTHER" id="PTHR42982">
    <property type="entry name" value="SEC-INDEPENDENT PROTEIN TRANSLOCASE PROTEIN TATA"/>
    <property type="match status" value="1"/>
</dbReference>
<comment type="subunit">
    <text evidence="9">The Tat system comprises two distinct complexes: a TatABC complex, containing multiple copies of TatA, TatB and TatC subunits, and a separate TatA complex, containing only TatA subunits. Substrates initially bind to the TatABC complex, which probably triggers association of the separate TatA complex to form the active translocon.</text>
</comment>
<evidence type="ECO:0000256" key="1">
    <source>
        <dbReference type="ARBA" id="ARBA00004162"/>
    </source>
</evidence>
<keyword evidence="8 9" id="KW-0472">Membrane</keyword>
<comment type="subcellular location">
    <subcellularLocation>
        <location evidence="1 9">Cell membrane</location>
        <topology evidence="1 9">Single-pass membrane protein</topology>
    </subcellularLocation>
</comment>
<dbReference type="HAMAP" id="MF_00236">
    <property type="entry name" value="TatA_E"/>
    <property type="match status" value="1"/>
</dbReference>
<evidence type="ECO:0000256" key="9">
    <source>
        <dbReference type="HAMAP-Rule" id="MF_00236"/>
    </source>
</evidence>
<evidence type="ECO:0000256" key="4">
    <source>
        <dbReference type="ARBA" id="ARBA00022692"/>
    </source>
</evidence>
<dbReference type="InterPro" id="IPR003369">
    <property type="entry name" value="TatA/B/E"/>
</dbReference>
<dbReference type="EMBL" id="QOPD01000001">
    <property type="protein sequence ID" value="RCL39211.1"/>
    <property type="molecule type" value="Genomic_DNA"/>
</dbReference>
<dbReference type="InterPro" id="IPR006312">
    <property type="entry name" value="TatA/E"/>
</dbReference>
<dbReference type="GO" id="GO:0008320">
    <property type="term" value="F:protein transmembrane transporter activity"/>
    <property type="evidence" value="ECO:0007669"/>
    <property type="project" value="UniProtKB-UniRule"/>
</dbReference>
<comment type="similarity">
    <text evidence="9">Belongs to the TatA/E family.</text>
</comment>
<keyword evidence="2 9" id="KW-0813">Transport</keyword>
<keyword evidence="6 9" id="KW-1133">Transmembrane helix</keyword>
<gene>
    <name evidence="9 10" type="primary">tatA</name>
    <name evidence="10" type="ORF">DBW97_00355</name>
</gene>
<reference evidence="10 11" key="1">
    <citation type="journal article" date="2018" name="Microbiome">
        <title>Fine metagenomic profile of the Mediterranean stratified and mixed water columns revealed by assembly and recruitment.</title>
        <authorList>
            <person name="Haro-Moreno J.M."/>
            <person name="Lopez-Perez M."/>
            <person name="De La Torre J.R."/>
            <person name="Picazo A."/>
            <person name="Camacho A."/>
            <person name="Rodriguez-Valera F."/>
        </authorList>
    </citation>
    <scope>NUCLEOTIDE SEQUENCE [LARGE SCALE GENOMIC DNA]</scope>
    <source>
        <strain evidence="10">MED-G83</strain>
    </source>
</reference>
<dbReference type="PANTHER" id="PTHR42982:SF1">
    <property type="entry name" value="SEC-INDEPENDENT PROTEIN TRANSLOCASE PROTEIN TATA"/>
    <property type="match status" value="1"/>
</dbReference>
<keyword evidence="4 9" id="KW-0812">Transmembrane</keyword>
<evidence type="ECO:0000256" key="8">
    <source>
        <dbReference type="ARBA" id="ARBA00023136"/>
    </source>
</evidence>
<evidence type="ECO:0000256" key="7">
    <source>
        <dbReference type="ARBA" id="ARBA00023010"/>
    </source>
</evidence>
<name>A0A368BPN6_9GAMM</name>
<evidence type="ECO:0000256" key="6">
    <source>
        <dbReference type="ARBA" id="ARBA00022989"/>
    </source>
</evidence>